<proteinExistence type="predicted"/>
<dbReference type="SUPFAM" id="SSF69593">
    <property type="entry name" value="Glycerol-3-phosphate (1)-acyltransferase"/>
    <property type="match status" value="1"/>
</dbReference>
<evidence type="ECO:0000256" key="4">
    <source>
        <dbReference type="SAM" id="Phobius"/>
    </source>
</evidence>
<dbReference type="Pfam" id="PF01553">
    <property type="entry name" value="Acyltransferase"/>
    <property type="match status" value="1"/>
</dbReference>
<keyword evidence="4" id="KW-0812">Transmembrane</keyword>
<keyword evidence="2 6" id="KW-0808">Transferase</keyword>
<keyword evidence="4" id="KW-0472">Membrane</keyword>
<gene>
    <name evidence="6" type="ORF">DIZ79_07090</name>
</gene>
<evidence type="ECO:0000313" key="6">
    <source>
        <dbReference type="EMBL" id="RDH91152.1"/>
    </source>
</evidence>
<evidence type="ECO:0000256" key="3">
    <source>
        <dbReference type="ARBA" id="ARBA00023315"/>
    </source>
</evidence>
<dbReference type="Proteomes" id="UP000255508">
    <property type="component" value="Unassembled WGS sequence"/>
</dbReference>
<keyword evidence="4" id="KW-1133">Transmembrane helix</keyword>
<dbReference type="EMBL" id="QFXD01000130">
    <property type="protein sequence ID" value="RDH91152.1"/>
    <property type="molecule type" value="Genomic_DNA"/>
</dbReference>
<comment type="pathway">
    <text evidence="1">Lipid metabolism.</text>
</comment>
<dbReference type="PANTHER" id="PTHR10434:SF40">
    <property type="entry name" value="1-ACYL-SN-GLYCEROL-3-PHOSPHATE ACYLTRANSFERASE"/>
    <property type="match status" value="1"/>
</dbReference>
<comment type="caution">
    <text evidence="6">The sequence shown here is derived from an EMBL/GenBank/DDBJ whole genome shotgun (WGS) entry which is preliminary data.</text>
</comment>
<keyword evidence="3 6" id="KW-0012">Acyltransferase</keyword>
<reference evidence="6 7" key="1">
    <citation type="journal article" date="2018" name="ISME J.">
        <title>Endosymbiont genomes yield clues of tubeworm success.</title>
        <authorList>
            <person name="Li Y."/>
            <person name="Liles M.R."/>
            <person name="Halanych K.M."/>
        </authorList>
    </citation>
    <scope>NUCLEOTIDE SEQUENCE [LARGE SCALE GENOMIC DNA]</scope>
    <source>
        <strain evidence="6">A1422</strain>
    </source>
</reference>
<dbReference type="GO" id="GO:0006654">
    <property type="term" value="P:phosphatidic acid biosynthetic process"/>
    <property type="evidence" value="ECO:0007669"/>
    <property type="project" value="TreeGrafter"/>
</dbReference>
<sequence>MIFIRSILFFSFLVLSTLIIAGFSSIFGWFFPLQKRFFISNAWSRVNLAALSLLCGLNYRVEGLENIPDSSVIILAKHQSAWETIAFLSLIPVNKAWVLKRELLNVPIFGWALRLFQPIAIDRSAGRKAVVQLIRDGKDRLESGLSVIIFPEGTRTAPGTRRRYRIGGPLLAEKSGHPVLPVAHNAGVFWRRRNIKKYPGTIDVRIGPVIETDSLSADEINEKVEEWIESTLETLPQDRQVIADS</sequence>
<evidence type="ECO:0000259" key="5">
    <source>
        <dbReference type="SMART" id="SM00563"/>
    </source>
</evidence>
<dbReference type="GO" id="GO:0003841">
    <property type="term" value="F:1-acylglycerol-3-phosphate O-acyltransferase activity"/>
    <property type="evidence" value="ECO:0007669"/>
    <property type="project" value="TreeGrafter"/>
</dbReference>
<evidence type="ECO:0000256" key="2">
    <source>
        <dbReference type="ARBA" id="ARBA00022679"/>
    </source>
</evidence>
<organism evidence="6 7">
    <name type="scientific">endosymbiont of Lamellibrachia luymesi</name>
    <dbReference type="NCBI Taxonomy" id="2200907"/>
    <lineage>
        <taxon>Bacteria</taxon>
        <taxon>Pseudomonadati</taxon>
        <taxon>Pseudomonadota</taxon>
        <taxon>Gammaproteobacteria</taxon>
        <taxon>sulfur-oxidizing symbionts</taxon>
    </lineage>
</organism>
<feature type="transmembrane region" description="Helical" evidence="4">
    <location>
        <begin position="7"/>
        <end position="31"/>
    </location>
</feature>
<name>A0A370DY12_9GAMM</name>
<evidence type="ECO:0000313" key="7">
    <source>
        <dbReference type="Proteomes" id="UP000255508"/>
    </source>
</evidence>
<dbReference type="SMART" id="SM00563">
    <property type="entry name" value="PlsC"/>
    <property type="match status" value="1"/>
</dbReference>
<dbReference type="AlphaFoldDB" id="A0A370DY12"/>
<dbReference type="InterPro" id="IPR002123">
    <property type="entry name" value="Plipid/glycerol_acylTrfase"/>
</dbReference>
<accession>A0A370DY12</accession>
<evidence type="ECO:0000256" key="1">
    <source>
        <dbReference type="ARBA" id="ARBA00005189"/>
    </source>
</evidence>
<dbReference type="PANTHER" id="PTHR10434">
    <property type="entry name" value="1-ACYL-SN-GLYCEROL-3-PHOSPHATE ACYLTRANSFERASE"/>
    <property type="match status" value="1"/>
</dbReference>
<dbReference type="CDD" id="cd07989">
    <property type="entry name" value="LPLAT_AGPAT-like"/>
    <property type="match status" value="1"/>
</dbReference>
<feature type="domain" description="Phospholipid/glycerol acyltransferase" evidence="5">
    <location>
        <begin position="72"/>
        <end position="187"/>
    </location>
</feature>
<protein>
    <submittedName>
        <fullName evidence="6">1-acyl-sn-glycerol-3-phosphate acyltransferase</fullName>
    </submittedName>
</protein>